<dbReference type="Gene3D" id="3.60.120.10">
    <property type="entry name" value="Anthranilate synthase"/>
    <property type="match status" value="1"/>
</dbReference>
<dbReference type="Pfam" id="PF00425">
    <property type="entry name" value="Chorismate_bind"/>
    <property type="match status" value="1"/>
</dbReference>
<evidence type="ECO:0000256" key="2">
    <source>
        <dbReference type="ARBA" id="ARBA00005297"/>
    </source>
</evidence>
<sequence>MVIYLYPEGVYVFALYQKERCVETTGIKRKLAIPAVWETEHAVAAHFAAGKDGEETVDASESRIADPAPHSLLVGALPFDRQAAPLLIEPETASWRHGVEALALSAQAPARLPARPVRLTGEPDGPAYARIVAEALRRLDRREGAVLRKVVLARSLHIVMDRPVDPLAIAARLMRDNSVTTFLMDLEEATGLPGHKMVGATPELLVARKGSQVLSHPLAGSAPRSSDPAADRAAADGLLHSEKDQREHSLVVEAIADMLAPYCSALTMPEGTTLRSTASMWHLGTRIEGRLKNGAMPSAAGLAALLHPTPAVGGMPRQAALDCIRELEPQDRGFYAGAVGWTDRAGDGEWYVSLRCAELRDKQLTLHAGAGIVAGSDPQSEVAETWAKFRAILQGLGIEADDSLMEFAA</sequence>
<evidence type="ECO:0000313" key="7">
    <source>
        <dbReference type="EMBL" id="RKF17594.1"/>
    </source>
</evidence>
<feature type="domain" description="Chorismate-utilising enzyme C-terminal" evidence="6">
    <location>
        <begin position="127"/>
        <end position="388"/>
    </location>
</feature>
<protein>
    <recommendedName>
        <fullName evidence="3">isochorismate synthase</fullName>
        <ecNumber evidence="3">5.4.4.2</ecNumber>
    </recommendedName>
    <alternativeName>
        <fullName evidence="5">Isochorismate mutase</fullName>
    </alternativeName>
</protein>
<dbReference type="AlphaFoldDB" id="A0A420EA86"/>
<evidence type="ECO:0000313" key="8">
    <source>
        <dbReference type="Proteomes" id="UP000284395"/>
    </source>
</evidence>
<comment type="catalytic activity">
    <reaction evidence="1">
        <text>chorismate = isochorismate</text>
        <dbReference type="Rhea" id="RHEA:18985"/>
        <dbReference type="ChEBI" id="CHEBI:29748"/>
        <dbReference type="ChEBI" id="CHEBI:29780"/>
        <dbReference type="EC" id="5.4.4.2"/>
    </reaction>
</comment>
<organism evidence="7 8">
    <name type="scientific">Altericroceibacterium spongiae</name>
    <dbReference type="NCBI Taxonomy" id="2320269"/>
    <lineage>
        <taxon>Bacteria</taxon>
        <taxon>Pseudomonadati</taxon>
        <taxon>Pseudomonadota</taxon>
        <taxon>Alphaproteobacteria</taxon>
        <taxon>Sphingomonadales</taxon>
        <taxon>Erythrobacteraceae</taxon>
        <taxon>Altericroceibacterium</taxon>
    </lineage>
</organism>
<dbReference type="SUPFAM" id="SSF56322">
    <property type="entry name" value="ADC synthase"/>
    <property type="match status" value="1"/>
</dbReference>
<dbReference type="OrthoDB" id="9806579at2"/>
<dbReference type="PANTHER" id="PTHR42839:SF2">
    <property type="entry name" value="ISOCHORISMATE SYNTHASE ENTC"/>
    <property type="match status" value="1"/>
</dbReference>
<evidence type="ECO:0000256" key="5">
    <source>
        <dbReference type="ARBA" id="ARBA00041564"/>
    </source>
</evidence>
<keyword evidence="8" id="KW-1185">Reference proteome</keyword>
<evidence type="ECO:0000256" key="4">
    <source>
        <dbReference type="ARBA" id="ARBA00023235"/>
    </source>
</evidence>
<dbReference type="GO" id="GO:0008909">
    <property type="term" value="F:isochorismate synthase activity"/>
    <property type="evidence" value="ECO:0007669"/>
    <property type="project" value="UniProtKB-EC"/>
</dbReference>
<dbReference type="GO" id="GO:0009697">
    <property type="term" value="P:salicylic acid biosynthetic process"/>
    <property type="evidence" value="ECO:0007669"/>
    <property type="project" value="TreeGrafter"/>
</dbReference>
<evidence type="ECO:0000256" key="3">
    <source>
        <dbReference type="ARBA" id="ARBA00012824"/>
    </source>
</evidence>
<evidence type="ECO:0000256" key="1">
    <source>
        <dbReference type="ARBA" id="ARBA00000799"/>
    </source>
</evidence>
<accession>A0A420EA86</accession>
<comment type="caution">
    <text evidence="7">The sequence shown here is derived from an EMBL/GenBank/DDBJ whole genome shotgun (WGS) entry which is preliminary data.</text>
</comment>
<dbReference type="PANTHER" id="PTHR42839">
    <property type="entry name" value="ISOCHORISMATE SYNTHASE ENTC"/>
    <property type="match status" value="1"/>
</dbReference>
<keyword evidence="4 7" id="KW-0413">Isomerase</keyword>
<reference evidence="7 8" key="1">
    <citation type="submission" date="2018-09" db="EMBL/GenBank/DDBJ databases">
        <title>Altererythrobacter spongiae sp. nov., isolated from a marine sponge.</title>
        <authorList>
            <person name="Zhuang L."/>
            <person name="Luo L."/>
        </authorList>
    </citation>
    <scope>NUCLEOTIDE SEQUENCE [LARGE SCALE GENOMIC DNA]</scope>
    <source>
        <strain evidence="7 8">HN-Y73</strain>
    </source>
</reference>
<evidence type="ECO:0000259" key="6">
    <source>
        <dbReference type="Pfam" id="PF00425"/>
    </source>
</evidence>
<dbReference type="EMBL" id="RAPF01000014">
    <property type="protein sequence ID" value="RKF17594.1"/>
    <property type="molecule type" value="Genomic_DNA"/>
</dbReference>
<dbReference type="InterPro" id="IPR005801">
    <property type="entry name" value="ADC_synthase"/>
</dbReference>
<dbReference type="NCBIfam" id="TIGR00543">
    <property type="entry name" value="isochor_syn"/>
    <property type="match status" value="1"/>
</dbReference>
<proteinExistence type="inferred from homology"/>
<gene>
    <name evidence="7" type="ORF">D6851_16320</name>
</gene>
<dbReference type="InterPro" id="IPR004561">
    <property type="entry name" value="IsoChor_synthase"/>
</dbReference>
<name>A0A420EA86_9SPHN</name>
<dbReference type="EC" id="5.4.4.2" evidence="3"/>
<dbReference type="InterPro" id="IPR015890">
    <property type="entry name" value="Chorismate_C"/>
</dbReference>
<comment type="similarity">
    <text evidence="2">Belongs to the isochorismate synthase family.</text>
</comment>
<dbReference type="Proteomes" id="UP000284395">
    <property type="component" value="Unassembled WGS sequence"/>
</dbReference>